<dbReference type="InterPro" id="IPR020846">
    <property type="entry name" value="MFS_dom"/>
</dbReference>
<keyword evidence="11" id="KW-1185">Reference proteome</keyword>
<evidence type="ECO:0000256" key="4">
    <source>
        <dbReference type="ARBA" id="ARBA00022692"/>
    </source>
</evidence>
<evidence type="ECO:0000256" key="6">
    <source>
        <dbReference type="ARBA" id="ARBA00023136"/>
    </source>
</evidence>
<feature type="transmembrane region" description="Helical" evidence="7">
    <location>
        <begin position="176"/>
        <end position="200"/>
    </location>
</feature>
<evidence type="ECO:0000313" key="11">
    <source>
        <dbReference type="Proteomes" id="UP000008810"/>
    </source>
</evidence>
<feature type="transmembrane region" description="Helical" evidence="7">
    <location>
        <begin position="559"/>
        <end position="584"/>
    </location>
</feature>
<comment type="similarity">
    <text evidence="2">Belongs to the major facilitator superfamily. Sugar transporter (TC 2.A.1.1) family.</text>
</comment>
<dbReference type="InterPro" id="IPR003663">
    <property type="entry name" value="Sugar/inositol_transpt"/>
</dbReference>
<evidence type="ECO:0000259" key="8">
    <source>
        <dbReference type="PROSITE" id="PS50850"/>
    </source>
</evidence>
<dbReference type="OrthoDB" id="8120565at2759"/>
<dbReference type="EMBL" id="CM000880">
    <property type="protein sequence ID" value="PNT78270.1"/>
    <property type="molecule type" value="Genomic_DNA"/>
</dbReference>
<evidence type="ECO:0000256" key="7">
    <source>
        <dbReference type="SAM" id="Phobius"/>
    </source>
</evidence>
<keyword evidence="3" id="KW-0813">Transport</keyword>
<dbReference type="InterPro" id="IPR036259">
    <property type="entry name" value="MFS_trans_sf"/>
</dbReference>
<evidence type="ECO:0000256" key="1">
    <source>
        <dbReference type="ARBA" id="ARBA00004141"/>
    </source>
</evidence>
<keyword evidence="4 7" id="KW-0812">Transmembrane</keyword>
<evidence type="ECO:0000256" key="2">
    <source>
        <dbReference type="ARBA" id="ARBA00010992"/>
    </source>
</evidence>
<dbReference type="PRINTS" id="PR00171">
    <property type="entry name" value="SUGRTRNSPORT"/>
</dbReference>
<evidence type="ECO:0000313" key="10">
    <source>
        <dbReference type="EnsemblPlants" id="PNT78270"/>
    </source>
</evidence>
<feature type="transmembrane region" description="Helical" evidence="7">
    <location>
        <begin position="516"/>
        <end position="539"/>
    </location>
</feature>
<gene>
    <name evidence="10" type="primary">LOC100832733</name>
    <name evidence="9" type="ORF">BRADI_1g76540v3</name>
</gene>
<evidence type="ECO:0000256" key="5">
    <source>
        <dbReference type="ARBA" id="ARBA00022989"/>
    </source>
</evidence>
<dbReference type="Gramene" id="PNT78270">
    <property type="protein sequence ID" value="PNT78270"/>
    <property type="gene ID" value="BRADI_1g76540v3"/>
</dbReference>
<dbReference type="GO" id="GO:0022857">
    <property type="term" value="F:transmembrane transporter activity"/>
    <property type="evidence" value="ECO:0007669"/>
    <property type="project" value="InterPro"/>
</dbReference>
<feature type="transmembrane region" description="Helical" evidence="7">
    <location>
        <begin position="85"/>
        <end position="108"/>
    </location>
</feature>
<dbReference type="PROSITE" id="PS50850">
    <property type="entry name" value="MFS"/>
    <property type="match status" value="1"/>
</dbReference>
<feature type="transmembrane region" description="Helical" evidence="7">
    <location>
        <begin position="206"/>
        <end position="228"/>
    </location>
</feature>
<dbReference type="Gene3D" id="1.20.1250.20">
    <property type="entry name" value="MFS general substrate transporter like domains"/>
    <property type="match status" value="2"/>
</dbReference>
<feature type="transmembrane region" description="Helical" evidence="7">
    <location>
        <begin position="115"/>
        <end position="137"/>
    </location>
</feature>
<evidence type="ECO:0000313" key="9">
    <source>
        <dbReference type="EMBL" id="PNT78270.1"/>
    </source>
</evidence>
<organism evidence="9">
    <name type="scientific">Brachypodium distachyon</name>
    <name type="common">Purple false brome</name>
    <name type="synonym">Trachynia distachya</name>
    <dbReference type="NCBI Taxonomy" id="15368"/>
    <lineage>
        <taxon>Eukaryota</taxon>
        <taxon>Viridiplantae</taxon>
        <taxon>Streptophyta</taxon>
        <taxon>Embryophyta</taxon>
        <taxon>Tracheophyta</taxon>
        <taxon>Spermatophyta</taxon>
        <taxon>Magnoliopsida</taxon>
        <taxon>Liliopsida</taxon>
        <taxon>Poales</taxon>
        <taxon>Poaceae</taxon>
        <taxon>BOP clade</taxon>
        <taxon>Pooideae</taxon>
        <taxon>Stipodae</taxon>
        <taxon>Brachypodieae</taxon>
        <taxon>Brachypodium</taxon>
    </lineage>
</organism>
<dbReference type="PANTHER" id="PTHR48020">
    <property type="entry name" value="PROTON MYO-INOSITOL COTRANSPORTER"/>
    <property type="match status" value="1"/>
</dbReference>
<dbReference type="EnsemblPlants" id="PNT78270">
    <property type="protein sequence ID" value="PNT78270"/>
    <property type="gene ID" value="BRADI_1g76540v3"/>
</dbReference>
<accession>A0A2K2DVH0</accession>
<dbReference type="InterPro" id="IPR005829">
    <property type="entry name" value="Sugar_transporter_CS"/>
</dbReference>
<dbReference type="InterPro" id="IPR005828">
    <property type="entry name" value="MFS_sugar_transport-like"/>
</dbReference>
<keyword evidence="5 7" id="KW-1133">Transmembrane helix</keyword>
<proteinExistence type="inferred from homology"/>
<dbReference type="AlphaFoldDB" id="A0A2K2DVH0"/>
<reference evidence="9 10" key="1">
    <citation type="journal article" date="2010" name="Nature">
        <title>Genome sequencing and analysis of the model grass Brachypodium distachyon.</title>
        <authorList>
            <consortium name="International Brachypodium Initiative"/>
        </authorList>
    </citation>
    <scope>NUCLEOTIDE SEQUENCE [LARGE SCALE GENOMIC DNA]</scope>
    <source>
        <strain evidence="9 10">Bd21</strain>
    </source>
</reference>
<dbReference type="InterPro" id="IPR050814">
    <property type="entry name" value="Myo-inositol_Transporter"/>
</dbReference>
<dbReference type="PROSITE" id="PS00217">
    <property type="entry name" value="SUGAR_TRANSPORT_2"/>
    <property type="match status" value="1"/>
</dbReference>
<evidence type="ECO:0000256" key="3">
    <source>
        <dbReference type="ARBA" id="ARBA00022448"/>
    </source>
</evidence>
<dbReference type="GO" id="GO:0016020">
    <property type="term" value="C:membrane"/>
    <property type="evidence" value="ECO:0007669"/>
    <property type="project" value="UniProtKB-SubCell"/>
</dbReference>
<dbReference type="ExpressionAtlas" id="A0A2K2DVH0">
    <property type="expression patterns" value="baseline"/>
</dbReference>
<dbReference type="SUPFAM" id="SSF103473">
    <property type="entry name" value="MFS general substrate transporter"/>
    <property type="match status" value="1"/>
</dbReference>
<dbReference type="PANTHER" id="PTHR48020:SF35">
    <property type="entry name" value="SUGAR TRANSPORTER"/>
    <property type="match status" value="1"/>
</dbReference>
<sequence>MGDLTTPLASSGVLVEDSAATEDKYGGGFFQRARERVRDLASMDGAVLLAFVASIGNMLQGWDNASIAGAMFYIKEEFNLNSTPMIEGCIMAMALFGATIITTLSGLLADKFGRWMMLLTSGILSFVSAVLVIFWSYHVYMLLFARLIQGFSIGLAVIIVPLYICETAPSDIRGKLNTFPQLSGSGGMFLSYCMVFWMSMMPNVNWRIMLGIQLIPSLVYSILIIFYVPETPSWLVSQGRVEEAKKVLQRLRRREDVSSEMANLLEGTRVGHNPSMEEYLISTDEKVIFDTILSNKETKEIIQLYGLPEDLPCVAYPVKGHDQEITVTNSVSRGATYFDPIVSIVGSLHGSLLEEAHDIFNEMEQQDPIERDEENQQESDHELEHIIDDADDSVHEPLVRQKSLARSELLPSHKSGYIGGGWQLAWKLPEGYSSDEQSEASMDRVYLYEGGLPTLHKVSEFDVPLDGKFVQATALVNKSVFHKDRFGDHKINLHPREKFIKSTKWKDLLEPGVRRALIVGVGIQVLQQFAGINGILYYTPQILDQAGVGVLLSKIGISSSSVSILMSALTTLLMIPFICIAMWLMDRTGRSYLFAQYRSCYCRSLSWLPSTL</sequence>
<reference evidence="9" key="2">
    <citation type="submission" date="2017-06" db="EMBL/GenBank/DDBJ databases">
        <title>WGS assembly of Brachypodium distachyon.</title>
        <authorList>
            <consortium name="The International Brachypodium Initiative"/>
            <person name="Lucas S."/>
            <person name="Harmon-Smith M."/>
            <person name="Lail K."/>
            <person name="Tice H."/>
            <person name="Grimwood J."/>
            <person name="Bruce D."/>
            <person name="Barry K."/>
            <person name="Shu S."/>
            <person name="Lindquist E."/>
            <person name="Wang M."/>
            <person name="Pitluck S."/>
            <person name="Vogel J.P."/>
            <person name="Garvin D.F."/>
            <person name="Mockler T.C."/>
            <person name="Schmutz J."/>
            <person name="Rokhsar D."/>
            <person name="Bevan M.W."/>
        </authorList>
    </citation>
    <scope>NUCLEOTIDE SEQUENCE</scope>
    <source>
        <strain evidence="9">Bd21</strain>
    </source>
</reference>
<dbReference type="Proteomes" id="UP000008810">
    <property type="component" value="Chromosome 1"/>
</dbReference>
<protein>
    <recommendedName>
        <fullName evidence="8">Major facilitator superfamily (MFS) profile domain-containing protein</fullName>
    </recommendedName>
</protein>
<feature type="transmembrane region" description="Helical" evidence="7">
    <location>
        <begin position="40"/>
        <end position="59"/>
    </location>
</feature>
<comment type="subcellular location">
    <subcellularLocation>
        <location evidence="1">Membrane</location>
        <topology evidence="1">Multi-pass membrane protein</topology>
    </subcellularLocation>
</comment>
<name>A0A2K2DVH0_BRADI</name>
<dbReference type="Pfam" id="PF00083">
    <property type="entry name" value="Sugar_tr"/>
    <property type="match status" value="2"/>
</dbReference>
<feature type="transmembrane region" description="Helical" evidence="7">
    <location>
        <begin position="143"/>
        <end position="164"/>
    </location>
</feature>
<feature type="domain" description="Major facilitator superfamily (MFS) profile" evidence="8">
    <location>
        <begin position="49"/>
        <end position="612"/>
    </location>
</feature>
<reference evidence="10" key="3">
    <citation type="submission" date="2018-08" db="UniProtKB">
        <authorList>
            <consortium name="EnsemblPlants"/>
        </authorList>
    </citation>
    <scope>IDENTIFICATION</scope>
    <source>
        <strain evidence="10">cv. Bd21</strain>
    </source>
</reference>
<keyword evidence="6 7" id="KW-0472">Membrane</keyword>